<keyword evidence="2" id="KW-0813">Transport</keyword>
<feature type="transmembrane region" description="Helical" evidence="7">
    <location>
        <begin position="42"/>
        <end position="67"/>
    </location>
</feature>
<feature type="transmembrane region" description="Helical" evidence="7">
    <location>
        <begin position="203"/>
        <end position="221"/>
    </location>
</feature>
<dbReference type="AlphaFoldDB" id="A0A2N5NAB4"/>
<feature type="transmembrane region" description="Helical" evidence="7">
    <location>
        <begin position="160"/>
        <end position="182"/>
    </location>
</feature>
<dbReference type="Proteomes" id="UP000234789">
    <property type="component" value="Unassembled WGS sequence"/>
</dbReference>
<keyword evidence="3" id="KW-1003">Cell membrane</keyword>
<dbReference type="Pfam" id="PF07690">
    <property type="entry name" value="MFS_1"/>
    <property type="match status" value="1"/>
</dbReference>
<gene>
    <name evidence="9" type="ORF">B8V81_1454</name>
</gene>
<protein>
    <submittedName>
        <fullName evidence="9">Chloramphenicol resistance protein</fullName>
    </submittedName>
</protein>
<dbReference type="RefSeq" id="WP_052333324.1">
    <property type="nucleotide sequence ID" value="NZ_BIMM01000104.1"/>
</dbReference>
<keyword evidence="5 7" id="KW-1133">Transmembrane helix</keyword>
<evidence type="ECO:0000256" key="2">
    <source>
        <dbReference type="ARBA" id="ARBA00022448"/>
    </source>
</evidence>
<feature type="transmembrane region" description="Helical" evidence="7">
    <location>
        <begin position="132"/>
        <end position="154"/>
    </location>
</feature>
<feature type="transmembrane region" description="Helical" evidence="7">
    <location>
        <begin position="99"/>
        <end position="120"/>
    </location>
</feature>
<feature type="transmembrane region" description="Helical" evidence="7">
    <location>
        <begin position="363"/>
        <end position="382"/>
    </location>
</feature>
<dbReference type="EMBL" id="NFEZ01000003">
    <property type="protein sequence ID" value="PLT47230.1"/>
    <property type="molecule type" value="Genomic_DNA"/>
</dbReference>
<feature type="transmembrane region" description="Helical" evidence="7">
    <location>
        <begin position="315"/>
        <end position="332"/>
    </location>
</feature>
<proteinExistence type="predicted"/>
<feature type="transmembrane region" description="Helical" evidence="7">
    <location>
        <begin position="74"/>
        <end position="93"/>
    </location>
</feature>
<keyword evidence="6 7" id="KW-0472">Membrane</keyword>
<dbReference type="SUPFAM" id="SSF103473">
    <property type="entry name" value="MFS general substrate transporter"/>
    <property type="match status" value="1"/>
</dbReference>
<keyword evidence="10" id="KW-1185">Reference proteome</keyword>
<reference evidence="9 10" key="1">
    <citation type="submission" date="2017-05" db="EMBL/GenBank/DDBJ databases">
        <title>Functional genome analysis of Paenibacillus pasadenensis strain R16: insights on endophytic life style and antifungal activity.</title>
        <authorList>
            <person name="Passera A."/>
            <person name="Marcolungo L."/>
            <person name="Casati P."/>
            <person name="Brasca M."/>
            <person name="Quaglino F."/>
            <person name="Delledonne M."/>
        </authorList>
    </citation>
    <scope>NUCLEOTIDE SEQUENCE [LARGE SCALE GENOMIC DNA]</scope>
    <source>
        <strain evidence="9 10">R16</strain>
    </source>
</reference>
<comment type="caution">
    <text evidence="9">The sequence shown here is derived from an EMBL/GenBank/DDBJ whole genome shotgun (WGS) entry which is preliminary data.</text>
</comment>
<dbReference type="Gene3D" id="1.20.1250.20">
    <property type="entry name" value="MFS general substrate transporter like domains"/>
    <property type="match status" value="1"/>
</dbReference>
<evidence type="ECO:0000256" key="1">
    <source>
        <dbReference type="ARBA" id="ARBA00004651"/>
    </source>
</evidence>
<evidence type="ECO:0000256" key="3">
    <source>
        <dbReference type="ARBA" id="ARBA00022475"/>
    </source>
</evidence>
<feature type="domain" description="Major facilitator superfamily (MFS) profile" evidence="8">
    <location>
        <begin position="8"/>
        <end position="388"/>
    </location>
</feature>
<dbReference type="GO" id="GO:0005886">
    <property type="term" value="C:plasma membrane"/>
    <property type="evidence" value="ECO:0007669"/>
    <property type="project" value="UniProtKB-SubCell"/>
</dbReference>
<dbReference type="PANTHER" id="PTHR43124">
    <property type="entry name" value="PURINE EFFLUX PUMP PBUE"/>
    <property type="match status" value="1"/>
</dbReference>
<dbReference type="PANTHER" id="PTHR43124:SF10">
    <property type="entry name" value="PURINE EFFLUX PUMP PBUE"/>
    <property type="match status" value="1"/>
</dbReference>
<dbReference type="PROSITE" id="PS50850">
    <property type="entry name" value="MFS"/>
    <property type="match status" value="1"/>
</dbReference>
<dbReference type="CDD" id="cd17324">
    <property type="entry name" value="MFS_NepI_like"/>
    <property type="match status" value="1"/>
</dbReference>
<dbReference type="InterPro" id="IPR011701">
    <property type="entry name" value="MFS"/>
</dbReference>
<accession>A0A2N5NAB4</accession>
<keyword evidence="4 7" id="KW-0812">Transmembrane</keyword>
<feature type="transmembrane region" description="Helical" evidence="7">
    <location>
        <begin position="241"/>
        <end position="261"/>
    </location>
</feature>
<organism evidence="9 10">
    <name type="scientific">Paenibacillus pasadenensis</name>
    <dbReference type="NCBI Taxonomy" id="217090"/>
    <lineage>
        <taxon>Bacteria</taxon>
        <taxon>Bacillati</taxon>
        <taxon>Bacillota</taxon>
        <taxon>Bacilli</taxon>
        <taxon>Bacillales</taxon>
        <taxon>Paenibacillaceae</taxon>
        <taxon>Paenibacillus</taxon>
    </lineage>
</organism>
<dbReference type="InterPro" id="IPR020846">
    <property type="entry name" value="MFS_dom"/>
</dbReference>
<evidence type="ECO:0000256" key="6">
    <source>
        <dbReference type="ARBA" id="ARBA00023136"/>
    </source>
</evidence>
<name>A0A2N5NAB4_9BACL</name>
<evidence type="ECO:0000256" key="7">
    <source>
        <dbReference type="SAM" id="Phobius"/>
    </source>
</evidence>
<evidence type="ECO:0000313" key="10">
    <source>
        <dbReference type="Proteomes" id="UP000234789"/>
    </source>
</evidence>
<evidence type="ECO:0000259" key="8">
    <source>
        <dbReference type="PROSITE" id="PS50850"/>
    </source>
</evidence>
<dbReference type="InterPro" id="IPR036259">
    <property type="entry name" value="MFS_trans_sf"/>
</dbReference>
<evidence type="ECO:0000313" key="9">
    <source>
        <dbReference type="EMBL" id="PLT47230.1"/>
    </source>
</evidence>
<evidence type="ECO:0000256" key="4">
    <source>
        <dbReference type="ARBA" id="ARBA00022692"/>
    </source>
</evidence>
<sequence length="410" mass="42482">MTASWKWKIYMLAIVSFLVGTSEYIIAGILDQVAADIGVSLAAAGQLITVYSLAYAFGTPFLLAAAAKADRKKLMIVSLAVFAAGNFAALAFTGYGALIVSRIILALSSGVFIVTAMTVASKLAPPDKQGRAIATLVMGFSMSLIIGVPLGRLIASAYDWNLVFGAIGLLGLLAILLVIYAVPSTDGEKPAPLREQLKLLANPRVAIGLLITFFWIGGYSITYTYISPFLLDVTGMSDRSVSIALFALGIAALIGSQLGGFGTDRWGFPRMLVGGMVLHSIFLLLLFLFADSAAIVVPLLMLWSIAAWSSGPTQQYHLLTLAPGAAGIMLSLNSSMLQLGMAAGAGLGGLAVKSSSLAATSGIGAAAVAVATLTAAASFGYLSPAAARRRKAILPGAGIVRKEIDLEDAK</sequence>
<dbReference type="InterPro" id="IPR050189">
    <property type="entry name" value="MFS_Efflux_Transporters"/>
</dbReference>
<comment type="subcellular location">
    <subcellularLocation>
        <location evidence="1">Cell membrane</location>
        <topology evidence="1">Multi-pass membrane protein</topology>
    </subcellularLocation>
</comment>
<evidence type="ECO:0000256" key="5">
    <source>
        <dbReference type="ARBA" id="ARBA00022989"/>
    </source>
</evidence>
<dbReference type="OrthoDB" id="337363at2"/>
<feature type="transmembrane region" description="Helical" evidence="7">
    <location>
        <begin position="9"/>
        <end position="30"/>
    </location>
</feature>
<dbReference type="GO" id="GO:0022857">
    <property type="term" value="F:transmembrane transporter activity"/>
    <property type="evidence" value="ECO:0007669"/>
    <property type="project" value="InterPro"/>
</dbReference>